<dbReference type="Gene3D" id="1.10.10.10">
    <property type="entry name" value="Winged helix-like DNA-binding domain superfamily/Winged helix DNA-binding domain"/>
    <property type="match status" value="1"/>
</dbReference>
<dbReference type="PRINTS" id="PR00038">
    <property type="entry name" value="HTHLUXR"/>
</dbReference>
<proteinExistence type="predicted"/>
<feature type="domain" description="HTH luxR-type" evidence="4">
    <location>
        <begin position="53"/>
        <end position="119"/>
    </location>
</feature>
<evidence type="ECO:0000256" key="1">
    <source>
        <dbReference type="ARBA" id="ARBA00023015"/>
    </source>
</evidence>
<dbReference type="EMBL" id="CP051217">
    <property type="protein sequence ID" value="QJB68526.1"/>
    <property type="molecule type" value="Genomic_DNA"/>
</dbReference>
<dbReference type="Pfam" id="PF00196">
    <property type="entry name" value="GerE"/>
    <property type="match status" value="1"/>
</dbReference>
<dbReference type="KEGG" id="phao:HF685_03830"/>
<reference evidence="5 6" key="1">
    <citation type="submission" date="2020-04" db="EMBL/GenBank/DDBJ databases">
        <title>Genome sequence for Sphingorhabdus sp. strain M1.</title>
        <authorList>
            <person name="Park S.-J."/>
        </authorList>
    </citation>
    <scope>NUCLEOTIDE SEQUENCE [LARGE SCALE GENOMIC DNA]</scope>
    <source>
        <strain evidence="5 6">JK6</strain>
    </source>
</reference>
<dbReference type="GO" id="GO:0006355">
    <property type="term" value="P:regulation of DNA-templated transcription"/>
    <property type="evidence" value="ECO:0007669"/>
    <property type="project" value="InterPro"/>
</dbReference>
<evidence type="ECO:0000313" key="5">
    <source>
        <dbReference type="EMBL" id="QJB68526.1"/>
    </source>
</evidence>
<dbReference type="InterPro" id="IPR000792">
    <property type="entry name" value="Tscrpt_reg_LuxR_C"/>
</dbReference>
<gene>
    <name evidence="5" type="ORF">HF685_03830</name>
</gene>
<accession>A0A6H2DLJ3</accession>
<evidence type="ECO:0000313" key="6">
    <source>
        <dbReference type="Proteomes" id="UP000501600"/>
    </source>
</evidence>
<dbReference type="PROSITE" id="PS50043">
    <property type="entry name" value="HTH_LUXR_2"/>
    <property type="match status" value="1"/>
</dbReference>
<dbReference type="CDD" id="cd06170">
    <property type="entry name" value="LuxR_C_like"/>
    <property type="match status" value="1"/>
</dbReference>
<dbReference type="PANTHER" id="PTHR44688:SF16">
    <property type="entry name" value="DNA-BINDING TRANSCRIPTIONAL ACTIVATOR DEVR_DOSR"/>
    <property type="match status" value="1"/>
</dbReference>
<dbReference type="SMART" id="SM00421">
    <property type="entry name" value="HTH_LUXR"/>
    <property type="match status" value="1"/>
</dbReference>
<dbReference type="PANTHER" id="PTHR44688">
    <property type="entry name" value="DNA-BINDING TRANSCRIPTIONAL ACTIVATOR DEVR_DOSR"/>
    <property type="match status" value="1"/>
</dbReference>
<dbReference type="Proteomes" id="UP000501600">
    <property type="component" value="Chromosome"/>
</dbReference>
<dbReference type="InterPro" id="IPR016032">
    <property type="entry name" value="Sig_transdc_resp-reg_C-effctor"/>
</dbReference>
<dbReference type="RefSeq" id="WP_168818369.1">
    <property type="nucleotide sequence ID" value="NZ_CP051217.1"/>
</dbReference>
<evidence type="ECO:0000259" key="4">
    <source>
        <dbReference type="PROSITE" id="PS50043"/>
    </source>
</evidence>
<evidence type="ECO:0000256" key="2">
    <source>
        <dbReference type="ARBA" id="ARBA00023125"/>
    </source>
</evidence>
<keyword evidence="3" id="KW-0804">Transcription</keyword>
<evidence type="ECO:0000256" key="3">
    <source>
        <dbReference type="ARBA" id="ARBA00023163"/>
    </source>
</evidence>
<keyword evidence="1" id="KW-0805">Transcription regulation</keyword>
<name>A0A6H2DLJ3_9SPHN</name>
<organism evidence="5 6">
    <name type="scientific">Parasphingorhabdus halotolerans</name>
    <dbReference type="NCBI Taxonomy" id="2725558"/>
    <lineage>
        <taxon>Bacteria</taxon>
        <taxon>Pseudomonadati</taxon>
        <taxon>Pseudomonadota</taxon>
        <taxon>Alphaproteobacteria</taxon>
        <taxon>Sphingomonadales</taxon>
        <taxon>Sphingomonadaceae</taxon>
        <taxon>Parasphingorhabdus</taxon>
    </lineage>
</organism>
<dbReference type="AlphaFoldDB" id="A0A6H2DLJ3"/>
<dbReference type="InterPro" id="IPR036388">
    <property type="entry name" value="WH-like_DNA-bd_sf"/>
</dbReference>
<protein>
    <submittedName>
        <fullName evidence="5">Helix-turn-helix transcriptional regulator</fullName>
    </submittedName>
</protein>
<dbReference type="GO" id="GO:0003677">
    <property type="term" value="F:DNA binding"/>
    <property type="evidence" value="ECO:0007669"/>
    <property type="project" value="UniProtKB-KW"/>
</dbReference>
<dbReference type="SUPFAM" id="SSF46894">
    <property type="entry name" value="C-terminal effector domain of the bipartite response regulators"/>
    <property type="match status" value="1"/>
</dbReference>
<keyword evidence="6" id="KW-1185">Reference proteome</keyword>
<sequence length="126" mass="13761">MHLPFGQISANSFPLINGGSEQAEYVFSEYGFILGALTRRMITSYVSVASKSNCIPSDCGLSQREAECIKWASIGKTDEEIGAIMSVCRSTVRYHVKRAGEKLGSVNRTQTVFKAAQLGYLGASKW</sequence>
<keyword evidence="2" id="KW-0238">DNA-binding</keyword>